<name>A0A034WKV1_BACDO</name>
<dbReference type="GO" id="GO:0009240">
    <property type="term" value="P:isopentenyl diphosphate biosynthetic process"/>
    <property type="evidence" value="ECO:0007669"/>
    <property type="project" value="TreeGrafter"/>
</dbReference>
<evidence type="ECO:0000313" key="1">
    <source>
        <dbReference type="EMBL" id="JAC54413.1"/>
    </source>
</evidence>
<keyword evidence="1" id="KW-0413">Isomerase</keyword>
<dbReference type="Gene3D" id="3.90.79.10">
    <property type="entry name" value="Nucleoside Triphosphate Pyrophosphohydrolase"/>
    <property type="match status" value="1"/>
</dbReference>
<dbReference type="InterPro" id="IPR015797">
    <property type="entry name" value="NUDIX_hydrolase-like_dom_sf"/>
</dbReference>
<dbReference type="SUPFAM" id="SSF55811">
    <property type="entry name" value="Nudix"/>
    <property type="match status" value="1"/>
</dbReference>
<accession>A0A034WKV1</accession>
<dbReference type="PANTHER" id="PTHR10885">
    <property type="entry name" value="ISOPENTENYL-DIPHOSPHATE DELTA-ISOMERASE"/>
    <property type="match status" value="1"/>
</dbReference>
<organism evidence="1">
    <name type="scientific">Bactrocera dorsalis</name>
    <name type="common">Oriental fruit fly</name>
    <name type="synonym">Dacus dorsalis</name>
    <dbReference type="NCBI Taxonomy" id="27457"/>
    <lineage>
        <taxon>Eukaryota</taxon>
        <taxon>Metazoa</taxon>
        <taxon>Ecdysozoa</taxon>
        <taxon>Arthropoda</taxon>
        <taxon>Hexapoda</taxon>
        <taxon>Insecta</taxon>
        <taxon>Pterygota</taxon>
        <taxon>Neoptera</taxon>
        <taxon>Endopterygota</taxon>
        <taxon>Diptera</taxon>
        <taxon>Brachycera</taxon>
        <taxon>Muscomorpha</taxon>
        <taxon>Tephritoidea</taxon>
        <taxon>Tephritidae</taxon>
        <taxon>Bactrocera</taxon>
        <taxon>Bactrocera</taxon>
    </lineage>
</organism>
<protein>
    <submittedName>
        <fullName evidence="1">Isopentenyl-diphosphate Delta-isomerase I</fullName>
    </submittedName>
</protein>
<proteinExistence type="predicted"/>
<gene>
    <name evidence="1" type="primary">IDI1</name>
</gene>
<dbReference type="EMBL" id="GAKP01004539">
    <property type="protein sequence ID" value="JAC54413.1"/>
    <property type="molecule type" value="Transcribed_RNA"/>
</dbReference>
<dbReference type="GO" id="GO:0004452">
    <property type="term" value="F:isopentenyl-diphosphate delta-isomerase activity"/>
    <property type="evidence" value="ECO:0007669"/>
    <property type="project" value="TreeGrafter"/>
</dbReference>
<reference evidence="1" key="1">
    <citation type="journal article" date="2014" name="BMC Genomics">
        <title>Characterizing the developmental transcriptome of the oriental fruit fly, Bactrocera dorsalis (Diptera: Tephritidae) through comparative genomic analysis with Drosophila melanogaster utilizing modENCODE datasets.</title>
        <authorList>
            <person name="Geib S.M."/>
            <person name="Calla B."/>
            <person name="Hall B."/>
            <person name="Hou S."/>
            <person name="Manoukis N.C."/>
        </authorList>
    </citation>
    <scope>NUCLEOTIDE SEQUENCE</scope>
    <source>
        <strain evidence="1">Punador</strain>
    </source>
</reference>
<dbReference type="PANTHER" id="PTHR10885:SF0">
    <property type="entry name" value="ISOPENTENYL-DIPHOSPHATE DELTA-ISOMERASE"/>
    <property type="match status" value="1"/>
</dbReference>
<dbReference type="AlphaFoldDB" id="A0A034WKV1"/>
<dbReference type="OrthoDB" id="510307at2759"/>
<sequence length="107" mass="12434">MLLMLNRCIFRGQSKKLWARSYTAAVDAQQELALKENCILVDDKDKAIGYSSKEDCHRVNKQTGDIKLHRAFSVFLFNSKGEMLVQRRSTHKVHFTFTIDLYTFDVC</sequence>
<dbReference type="GO" id="GO:0005737">
    <property type="term" value="C:cytoplasm"/>
    <property type="evidence" value="ECO:0007669"/>
    <property type="project" value="TreeGrafter"/>
</dbReference>